<reference evidence="2 3" key="1">
    <citation type="submission" date="2015-11" db="EMBL/GenBank/DDBJ databases">
        <title>Draft WGS of Vibrio toranzoniae.</title>
        <authorList>
            <person name="Lasa A."/>
            <person name="Romalde J.L."/>
        </authorList>
    </citation>
    <scope>NUCLEOTIDE SEQUENCE [LARGE SCALE GENOMIC DNA]</scope>
    <source>
        <strain evidence="2 3">Vb 10.8</strain>
    </source>
</reference>
<keyword evidence="1" id="KW-0472">Membrane</keyword>
<feature type="transmembrane region" description="Helical" evidence="1">
    <location>
        <begin position="12"/>
        <end position="33"/>
    </location>
</feature>
<dbReference type="GeneID" id="300178712"/>
<evidence type="ECO:0000256" key="1">
    <source>
        <dbReference type="SAM" id="Phobius"/>
    </source>
</evidence>
<name>A0A109D9L6_9VIBR</name>
<dbReference type="RefSeq" id="WP_060467954.1">
    <property type="nucleotide sequence ID" value="NZ_AP025514.1"/>
</dbReference>
<evidence type="ECO:0000313" key="2">
    <source>
        <dbReference type="EMBL" id="KWU01408.1"/>
    </source>
</evidence>
<accession>A0A109D9L6</accession>
<dbReference type="Proteomes" id="UP000057389">
    <property type="component" value="Unassembled WGS sequence"/>
</dbReference>
<evidence type="ECO:0000313" key="3">
    <source>
        <dbReference type="Proteomes" id="UP000057389"/>
    </source>
</evidence>
<dbReference type="OrthoDB" id="5897098at2"/>
<keyword evidence="1" id="KW-0812">Transmembrane</keyword>
<feature type="transmembrane region" description="Helical" evidence="1">
    <location>
        <begin position="39"/>
        <end position="60"/>
    </location>
</feature>
<proteinExistence type="predicted"/>
<protein>
    <submittedName>
        <fullName evidence="2">Uncharacterized protein</fullName>
    </submittedName>
</protein>
<sequence>MKELRLTNAMITFILGMIIASLVSKGSFLGTAFKYPSDFMFIVFGGLLAFLISGVSIRYLQKGYWKESALMYPIYYYGSFGLFADGHLAGWTHSGSVGEKLMMSQIYILLSLVSVFIPLIIAAISVAHIVLLRSEVKKVRT</sequence>
<feature type="transmembrane region" description="Helical" evidence="1">
    <location>
        <begin position="106"/>
        <end position="132"/>
    </location>
</feature>
<comment type="caution">
    <text evidence="2">The sequence shown here is derived from an EMBL/GenBank/DDBJ whole genome shotgun (WGS) entry which is preliminary data.</text>
</comment>
<feature type="transmembrane region" description="Helical" evidence="1">
    <location>
        <begin position="72"/>
        <end position="94"/>
    </location>
</feature>
<gene>
    <name evidence="2" type="ORF">APQ14_06795</name>
</gene>
<dbReference type="EMBL" id="LMXU01000014">
    <property type="protein sequence ID" value="KWU01408.1"/>
    <property type="molecule type" value="Genomic_DNA"/>
</dbReference>
<keyword evidence="3" id="KW-1185">Reference proteome</keyword>
<keyword evidence="1" id="KW-1133">Transmembrane helix</keyword>
<dbReference type="AlphaFoldDB" id="A0A109D9L6"/>
<organism evidence="2 3">
    <name type="scientific">Vibrio toranzoniae</name>
    <dbReference type="NCBI Taxonomy" id="1194427"/>
    <lineage>
        <taxon>Bacteria</taxon>
        <taxon>Pseudomonadati</taxon>
        <taxon>Pseudomonadota</taxon>
        <taxon>Gammaproteobacteria</taxon>
        <taxon>Vibrionales</taxon>
        <taxon>Vibrionaceae</taxon>
        <taxon>Vibrio</taxon>
    </lineage>
</organism>